<evidence type="ECO:0000256" key="8">
    <source>
        <dbReference type="SAM" id="Phobius"/>
    </source>
</evidence>
<dbReference type="Pfam" id="PF13303">
    <property type="entry name" value="PTS_EIIC_2"/>
    <property type="match status" value="1"/>
</dbReference>
<keyword evidence="2" id="KW-0813">Transport</keyword>
<evidence type="ECO:0000313" key="11">
    <source>
        <dbReference type="Proteomes" id="UP001556040"/>
    </source>
</evidence>
<keyword evidence="7 8" id="KW-0472">Membrane</keyword>
<evidence type="ECO:0000256" key="6">
    <source>
        <dbReference type="ARBA" id="ARBA00022989"/>
    </source>
</evidence>
<feature type="transmembrane region" description="Helical" evidence="8">
    <location>
        <begin position="253"/>
        <end position="275"/>
    </location>
</feature>
<protein>
    <submittedName>
        <fullName evidence="10">PTS sugar transporter subunit IIC</fullName>
    </submittedName>
</protein>
<evidence type="ECO:0000256" key="1">
    <source>
        <dbReference type="ARBA" id="ARBA00004651"/>
    </source>
</evidence>
<dbReference type="EMBL" id="JBFMIA010000001">
    <property type="protein sequence ID" value="MEW9500718.1"/>
    <property type="molecule type" value="Genomic_DNA"/>
</dbReference>
<keyword evidence="6 8" id="KW-1133">Transmembrane helix</keyword>
<evidence type="ECO:0000256" key="5">
    <source>
        <dbReference type="ARBA" id="ARBA00022692"/>
    </source>
</evidence>
<dbReference type="RefSeq" id="WP_367778039.1">
    <property type="nucleotide sequence ID" value="NZ_JBFMIA010000001.1"/>
</dbReference>
<feature type="transmembrane region" description="Helical" evidence="8">
    <location>
        <begin position="204"/>
        <end position="225"/>
    </location>
</feature>
<dbReference type="InterPro" id="IPR003352">
    <property type="entry name" value="PTS_EIIC"/>
</dbReference>
<feature type="transmembrane region" description="Helical" evidence="8">
    <location>
        <begin position="305"/>
        <end position="327"/>
    </location>
</feature>
<organism evidence="10 11">
    <name type="scientific">Jeotgalibacillus marinus</name>
    <dbReference type="NCBI Taxonomy" id="86667"/>
    <lineage>
        <taxon>Bacteria</taxon>
        <taxon>Bacillati</taxon>
        <taxon>Bacillota</taxon>
        <taxon>Bacilli</taxon>
        <taxon>Bacillales</taxon>
        <taxon>Caryophanaceae</taxon>
        <taxon>Jeotgalibacillus</taxon>
    </lineage>
</organism>
<gene>
    <name evidence="10" type="ORF">AB1471_02755</name>
</gene>
<feature type="transmembrane region" description="Helical" evidence="8">
    <location>
        <begin position="58"/>
        <end position="80"/>
    </location>
</feature>
<evidence type="ECO:0000259" key="9">
    <source>
        <dbReference type="Pfam" id="PF13303"/>
    </source>
</evidence>
<reference evidence="10 11" key="1">
    <citation type="journal article" date="1979" name="Int. J. Syst. Evol. Microbiol.">
        <title>Bacillus globisporus subsp. marinus subsp. nov.</title>
        <authorList>
            <person name="Liu H."/>
        </authorList>
    </citation>
    <scope>NUCLEOTIDE SEQUENCE [LARGE SCALE GENOMIC DNA]</scope>
    <source>
        <strain evidence="10 11">DSM 1297</strain>
    </source>
</reference>
<evidence type="ECO:0000256" key="2">
    <source>
        <dbReference type="ARBA" id="ARBA00022448"/>
    </source>
</evidence>
<sequence length="346" mass="36005">MMNWLKKKGINPSLKTYFIDGLSYMALGLFGSLIIGLIMKTLGEQINRGFSTVFLGDFFVDIGTLAMSLLGPAIGVAVAYGLKAPPLVLFAAAVTGAAGASLGGPAGAYLAAVFSTEVGKMVSQSTKIDIIVTPFVTIFSGYSIAALLGPGIAQFMTTFGGWIEWSTVQRPIIMGMLVAALMGIALTAPISSVAIALMLDLNGLAAGAATIGCSAQMIGFAVASYRENKFAGLIAQGIGTSMLQVPNILRNPFILIPPTLAGIILAPIGTTVWIMENNSSGAGMGTSGLVGQIMTFQTMGFTMDVVIKVALLHFIGPIVITLLLSIYMRKIGLIKEGQMKIHTGGK</sequence>
<feature type="transmembrane region" description="Helical" evidence="8">
    <location>
        <begin position="21"/>
        <end position="38"/>
    </location>
</feature>
<accession>A0ABV3Q043</accession>
<evidence type="ECO:0000313" key="10">
    <source>
        <dbReference type="EMBL" id="MEW9500718.1"/>
    </source>
</evidence>
<feature type="transmembrane region" description="Helical" evidence="8">
    <location>
        <begin position="172"/>
        <end position="198"/>
    </location>
</feature>
<evidence type="ECO:0000256" key="3">
    <source>
        <dbReference type="ARBA" id="ARBA00022475"/>
    </source>
</evidence>
<evidence type="ECO:0000256" key="7">
    <source>
        <dbReference type="ARBA" id="ARBA00023136"/>
    </source>
</evidence>
<feature type="transmembrane region" description="Helical" evidence="8">
    <location>
        <begin position="87"/>
        <end position="110"/>
    </location>
</feature>
<keyword evidence="11" id="KW-1185">Reference proteome</keyword>
<feature type="domain" description="Phosphotransferase system EIIC" evidence="9">
    <location>
        <begin position="22"/>
        <end position="340"/>
    </location>
</feature>
<proteinExistence type="predicted"/>
<keyword evidence="3" id="KW-1003">Cell membrane</keyword>
<feature type="transmembrane region" description="Helical" evidence="8">
    <location>
        <begin position="130"/>
        <end position="152"/>
    </location>
</feature>
<name>A0ABV3Q043_9BACL</name>
<comment type="subcellular location">
    <subcellularLocation>
        <location evidence="1">Cell membrane</location>
        <topology evidence="1">Multi-pass membrane protein</topology>
    </subcellularLocation>
</comment>
<comment type="caution">
    <text evidence="10">The sequence shown here is derived from an EMBL/GenBank/DDBJ whole genome shotgun (WGS) entry which is preliminary data.</text>
</comment>
<keyword evidence="4 10" id="KW-0762">Sugar transport</keyword>
<dbReference type="Proteomes" id="UP001556040">
    <property type="component" value="Unassembled WGS sequence"/>
</dbReference>
<evidence type="ECO:0000256" key="4">
    <source>
        <dbReference type="ARBA" id="ARBA00022597"/>
    </source>
</evidence>
<keyword evidence="5 8" id="KW-0812">Transmembrane</keyword>